<comment type="similarity">
    <text evidence="8">Belongs to the gamma-glutamyl phosphate reductase family.</text>
</comment>
<dbReference type="GO" id="GO:0005737">
    <property type="term" value="C:cytoplasm"/>
    <property type="evidence" value="ECO:0007669"/>
    <property type="project" value="UniProtKB-SubCell"/>
</dbReference>
<dbReference type="InterPro" id="IPR016163">
    <property type="entry name" value="Ald_DH_C"/>
</dbReference>
<evidence type="ECO:0000256" key="1">
    <source>
        <dbReference type="ARBA" id="ARBA00004985"/>
    </source>
</evidence>
<evidence type="ECO:0000313" key="10">
    <source>
        <dbReference type="EMBL" id="NLS14128.1"/>
    </source>
</evidence>
<dbReference type="InterPro" id="IPR020593">
    <property type="entry name" value="G-glutamylP_reductase_CS"/>
</dbReference>
<dbReference type="NCBIfam" id="NF001221">
    <property type="entry name" value="PRK00197.1"/>
    <property type="match status" value="1"/>
</dbReference>
<reference evidence="10 11" key="1">
    <citation type="submission" date="2020-04" db="EMBL/GenBank/DDBJ databases">
        <title>Vibrio sp. SM6, a novel species isolated from seawater.</title>
        <authorList>
            <person name="Wang X."/>
        </authorList>
    </citation>
    <scope>NUCLEOTIDE SEQUENCE [LARGE SCALE GENOMIC DNA]</scope>
    <source>
        <strain evidence="10 11">SM6</strain>
    </source>
</reference>
<accession>A0A7X8TTQ9</accession>
<keyword evidence="11" id="KW-1185">Reference proteome</keyword>
<dbReference type="EMBL" id="JABAIK010000016">
    <property type="protein sequence ID" value="NLS14128.1"/>
    <property type="molecule type" value="Genomic_DNA"/>
</dbReference>
<dbReference type="Gene3D" id="3.40.605.10">
    <property type="entry name" value="Aldehyde Dehydrogenase, Chain A, domain 1"/>
    <property type="match status" value="1"/>
</dbReference>
<dbReference type="AlphaFoldDB" id="A0A7X8TTQ9"/>
<evidence type="ECO:0000256" key="3">
    <source>
        <dbReference type="ARBA" id="ARBA00022605"/>
    </source>
</evidence>
<dbReference type="PIRSF" id="PIRSF000151">
    <property type="entry name" value="GPR"/>
    <property type="match status" value="1"/>
</dbReference>
<dbReference type="Proteomes" id="UP000535589">
    <property type="component" value="Unassembled WGS sequence"/>
</dbReference>
<dbReference type="GO" id="GO:0050661">
    <property type="term" value="F:NADP binding"/>
    <property type="evidence" value="ECO:0007669"/>
    <property type="project" value="InterPro"/>
</dbReference>
<evidence type="ECO:0000256" key="6">
    <source>
        <dbReference type="ARBA" id="ARBA00023002"/>
    </source>
</evidence>
<keyword evidence="4 8" id="KW-0641">Proline biosynthesis</keyword>
<dbReference type="RefSeq" id="WP_168837223.1">
    <property type="nucleotide sequence ID" value="NZ_JABAIK010000016.1"/>
</dbReference>
<gene>
    <name evidence="8" type="primary">proA</name>
    <name evidence="10" type="ORF">HGP28_14650</name>
</gene>
<dbReference type="NCBIfam" id="TIGR00407">
    <property type="entry name" value="proA"/>
    <property type="match status" value="1"/>
</dbReference>
<keyword evidence="6 8" id="KW-0560">Oxidoreductase</keyword>
<dbReference type="PROSITE" id="PS01223">
    <property type="entry name" value="PROA"/>
    <property type="match status" value="1"/>
</dbReference>
<dbReference type="CDD" id="cd07079">
    <property type="entry name" value="ALDH_F18-19_ProA-GPR"/>
    <property type="match status" value="1"/>
</dbReference>
<evidence type="ECO:0000256" key="8">
    <source>
        <dbReference type="HAMAP-Rule" id="MF_00412"/>
    </source>
</evidence>
<keyword evidence="2 8" id="KW-0963">Cytoplasm</keyword>
<comment type="subcellular location">
    <subcellularLocation>
        <location evidence="8">Cytoplasm</location>
    </subcellularLocation>
</comment>
<dbReference type="InterPro" id="IPR015590">
    <property type="entry name" value="Aldehyde_DH_dom"/>
</dbReference>
<comment type="caution">
    <text evidence="10">The sequence shown here is derived from an EMBL/GenBank/DDBJ whole genome shotgun (WGS) entry which is preliminary data.</text>
</comment>
<comment type="catalytic activity">
    <reaction evidence="7 8">
        <text>L-glutamate 5-semialdehyde + phosphate + NADP(+) = L-glutamyl 5-phosphate + NADPH + H(+)</text>
        <dbReference type="Rhea" id="RHEA:19541"/>
        <dbReference type="ChEBI" id="CHEBI:15378"/>
        <dbReference type="ChEBI" id="CHEBI:43474"/>
        <dbReference type="ChEBI" id="CHEBI:57783"/>
        <dbReference type="ChEBI" id="CHEBI:58066"/>
        <dbReference type="ChEBI" id="CHEBI:58274"/>
        <dbReference type="ChEBI" id="CHEBI:58349"/>
        <dbReference type="EC" id="1.2.1.41"/>
    </reaction>
</comment>
<dbReference type="InterPro" id="IPR016161">
    <property type="entry name" value="Ald_DH/histidinol_DH"/>
</dbReference>
<evidence type="ECO:0000256" key="7">
    <source>
        <dbReference type="ARBA" id="ARBA00049024"/>
    </source>
</evidence>
<dbReference type="HAMAP" id="MF_00412">
    <property type="entry name" value="ProA"/>
    <property type="match status" value="1"/>
</dbReference>
<keyword evidence="5 8" id="KW-0521">NADP</keyword>
<dbReference type="PANTHER" id="PTHR11063:SF8">
    <property type="entry name" value="DELTA-1-PYRROLINE-5-CARBOXYLATE SYNTHASE"/>
    <property type="match status" value="1"/>
</dbReference>
<dbReference type="Pfam" id="PF00171">
    <property type="entry name" value="Aldedh"/>
    <property type="match status" value="1"/>
</dbReference>
<comment type="function">
    <text evidence="8">Catalyzes the NADPH-dependent reduction of L-glutamate 5-phosphate into L-glutamate 5-semialdehyde and phosphate. The product spontaneously undergoes cyclization to form 1-pyrroline-5-carboxylate.</text>
</comment>
<dbReference type="InterPro" id="IPR012134">
    <property type="entry name" value="Glu-5-SA_DH"/>
</dbReference>
<feature type="domain" description="Aldehyde dehydrogenase" evidence="9">
    <location>
        <begin position="8"/>
        <end position="279"/>
    </location>
</feature>
<dbReference type="FunFam" id="3.40.309.10:FF:000028">
    <property type="entry name" value="Gamma-glutamyl phosphate reductase"/>
    <property type="match status" value="1"/>
</dbReference>
<evidence type="ECO:0000313" key="11">
    <source>
        <dbReference type="Proteomes" id="UP000535589"/>
    </source>
</evidence>
<evidence type="ECO:0000256" key="2">
    <source>
        <dbReference type="ARBA" id="ARBA00022490"/>
    </source>
</evidence>
<dbReference type="Gene3D" id="3.40.309.10">
    <property type="entry name" value="Aldehyde Dehydrogenase, Chain A, domain 2"/>
    <property type="match status" value="1"/>
</dbReference>
<dbReference type="PANTHER" id="PTHR11063">
    <property type="entry name" value="GLUTAMATE SEMIALDEHYDE DEHYDROGENASE"/>
    <property type="match status" value="1"/>
</dbReference>
<organism evidence="10 11">
    <name type="scientific">Vibrio agarilyticus</name>
    <dbReference type="NCBI Taxonomy" id="2726741"/>
    <lineage>
        <taxon>Bacteria</taxon>
        <taxon>Pseudomonadati</taxon>
        <taxon>Pseudomonadota</taxon>
        <taxon>Gammaproteobacteria</taxon>
        <taxon>Vibrionales</taxon>
        <taxon>Vibrionaceae</taxon>
        <taxon>Vibrio</taxon>
    </lineage>
</organism>
<evidence type="ECO:0000256" key="5">
    <source>
        <dbReference type="ARBA" id="ARBA00022857"/>
    </source>
</evidence>
<name>A0A7X8TTQ9_9VIBR</name>
<dbReference type="GO" id="GO:0004350">
    <property type="term" value="F:glutamate-5-semialdehyde dehydrogenase activity"/>
    <property type="evidence" value="ECO:0007669"/>
    <property type="project" value="UniProtKB-UniRule"/>
</dbReference>
<keyword evidence="3 8" id="KW-0028">Amino-acid biosynthesis</keyword>
<comment type="pathway">
    <text evidence="1 8">Amino-acid biosynthesis; L-proline biosynthesis; L-glutamate 5-semialdehyde from L-glutamate: step 2/2.</text>
</comment>
<dbReference type="InterPro" id="IPR000965">
    <property type="entry name" value="GPR_dom"/>
</dbReference>
<dbReference type="SUPFAM" id="SSF53720">
    <property type="entry name" value="ALDH-like"/>
    <property type="match status" value="1"/>
</dbReference>
<dbReference type="InterPro" id="IPR016162">
    <property type="entry name" value="Ald_DH_N"/>
</dbReference>
<sequence length="416" mass="45084">MDLIELGKAAKSAAFHLATASTAQKNRALAIIADELEAHQEIILAANAKDIELGRASGMTDALLDRLLLNETRLIGIANDVRNVIQLNDPVGSEIDSRVLENGMSLARRRVPLGVVGVIYEARPNVTIDIAALCLKTGNASILRGGKETFFSNMALVEVIQNALAKAELPAASVQYIEKPDRELVSQLLKLDQYVDMIIPRGGAGLHKMCKENSTIPVIIGGFGISHIFVDESADLTKSLAVIDNAKMQRPSACNALDTLLVHQAVAAQLLPQLAERLSDKLTFVATPEAYRLLEGVAMRREAQAGDFDTEWLSYTLGVKVVASLDEAIEHMREHNASHSDAILTRDLFNAERFINSVDSAAVYVNASTRFTDGAQFGLGAEVAVSTQKLHARGPMGLEELTSYKWVGKADYLIRS</sequence>
<protein>
    <recommendedName>
        <fullName evidence="8">Gamma-glutamyl phosphate reductase</fullName>
        <shortName evidence="8">GPR</shortName>
        <ecNumber evidence="8">1.2.1.41</ecNumber>
    </recommendedName>
    <alternativeName>
        <fullName evidence="8">Glutamate-5-semialdehyde dehydrogenase</fullName>
    </alternativeName>
    <alternativeName>
        <fullName evidence="8">Glutamyl-gamma-semialdehyde dehydrogenase</fullName>
        <shortName evidence="8">GSA dehydrogenase</shortName>
    </alternativeName>
</protein>
<evidence type="ECO:0000256" key="4">
    <source>
        <dbReference type="ARBA" id="ARBA00022650"/>
    </source>
</evidence>
<dbReference type="GO" id="GO:0055129">
    <property type="term" value="P:L-proline biosynthetic process"/>
    <property type="evidence" value="ECO:0007669"/>
    <property type="project" value="UniProtKB-UniRule"/>
</dbReference>
<dbReference type="UniPathway" id="UPA00098">
    <property type="reaction ID" value="UER00360"/>
</dbReference>
<dbReference type="EC" id="1.2.1.41" evidence="8"/>
<evidence type="ECO:0000259" key="9">
    <source>
        <dbReference type="Pfam" id="PF00171"/>
    </source>
</evidence>
<proteinExistence type="inferred from homology"/>